<feature type="region of interest" description="Disordered" evidence="15">
    <location>
        <begin position="2093"/>
        <end position="2120"/>
    </location>
</feature>
<dbReference type="InterPro" id="IPR056754">
    <property type="entry name" value="DSCAM/DSCAML_C"/>
</dbReference>
<keyword evidence="9" id="KW-0770">Synapse</keyword>
<dbReference type="Gene3D" id="2.60.40.10">
    <property type="entry name" value="Immunoglobulins"/>
    <property type="match status" value="19"/>
</dbReference>
<dbReference type="eggNOG" id="KOG3510">
    <property type="taxonomic scope" value="Eukaryota"/>
</dbReference>
<dbReference type="FunFam" id="2.60.40.10:FF:000017">
    <property type="entry name" value="Down syndrome cell adhesion molecule b"/>
    <property type="match status" value="1"/>
</dbReference>
<feature type="domain" description="Ig-like" evidence="17">
    <location>
        <begin position="1102"/>
        <end position="1192"/>
    </location>
</feature>
<keyword evidence="7" id="KW-0524">Neurogenesis</keyword>
<evidence type="ECO:0000256" key="6">
    <source>
        <dbReference type="ARBA" id="ARBA00022889"/>
    </source>
</evidence>
<dbReference type="STRING" id="126957.T1JA71"/>
<sequence length="2247" mass="246788">MIGCCRLASFRRGEKTSLQCREDARAAFHNHINVNGETRGPYFVIEPSNHVEFSNETGVSINCTAHGIPEPLVTWVRTDGSLVSTVPSLRRVMADGSLVFPPFNADEYRAEVHTATYKCMASNKLGTVVSRDVNVKAGISQHYEIQVHDVHVIKGNTAVFKCIIPKAMEGFVTVVSWIRNSFLEIQPKSLLDEDKYLILLNGDLHIQSTGPEDDGAVFQCKTRNRLTGSIKTSMTAARLTVIDSLGSMSPKIMDTKDVVRVKQGETAVLPCVTQGIPVPVTTWFGKVHHEQVLPLHVGARLQQTSGALIISDTRLADSSAYICVANNTGGTDRAETALTVTVPLSVKVQPPHTVADVGSSVTFTCEVTGIATSFSWLKNGRPIRVDRVRPVTADTVRIDSVQPEDRGMYQCMARNGLESAQGAAELRLGDSKPDFRETFAEKIEYPGGFVSLPCVATGSPPPHFKWTLDGIVVAEDERVSTSEMSDENGNVVTSLNITDLVVEDGGLYSCHAINRIGSTEHGARLHIYGTPVVRSHLKLSAVAGERSIINCPSYGYPIEKYSWEKDGVSLPDNIRQTVYVNGTLVISEVRKVYDSGRYTCIIRNNDHIARGDVEIVVLVPPKIAPFSFQEELLREGMRARLQCVVSEGDLPLSIKWVKDGGDVPPTLGVLIRDLDEFSSILTINSVTPRHNGNYTCVVANHVATIHSTAELYVNVPPKIIPFNFIDDQFYMGMRAHITCAVSQGDLPIAFQWLKDGSEISPTLGVATRYYDQHANSLSIESVTSKHSGNYTCIAHNVAGTAMHSAQLLVHVAPKIIPFSFQDDHLFEGVLAQISCVVYQGDLPLEIDWLKDGIPVAADTGLTLRQIDDYSSVLTIGSVQRKHSGNYTCVASNSAASSNFSASLTVNVPPKIVPFSFQDDHLFEGMLVRVSCVVSRGDLPLTIRWTKDGALIPPSLGVTLRDFDEYSSVLSIESVAIVHNGNYTCYANNSAGKASHTAQLLVNVPPRWRIQPKDSSVLLGREVLLNCQADGFPKPKIKWMKAEGGNIIQHRDVIHMSNVHVLSNGSLHIKHSTETHRGQYFCIANNGVGGDLSKAVTVNVNVPVTFHSKYQAQSAILGENTSLVCSAKGETPITLNWTVDQSRSSRHIINETPTRFGRISTLQIMAVEREDSGSYLCAAKNEFGADETTIELTVKESPEPPTNLEVSLRKNQKAFLSWTAPYNGNSPIIRYVVQYKFTSASWNSDVLDATFDAKEASGTIGGLRPATTYNFRVLAENDIGVSQASEVVTVTTEEEAPGGPPQAVNVEALDSQTLKVTWKPPREDLLYGVLRGYQVGHRARGSNDPYAFQILEIPANATPPAELSLNVTELRKYSPYHIVVAAYNNKGRGPLSQEVMVMTAEDIPSKPPQGVRCSTLTSQTIYITWQPPPPNAMNGVLLGYKVFYQPAEDWFDGKPSVKTTSAYKMTVVKLEKFTNYSIQVLAFTKVGDGVKSLPLYCKTHEDVPGSPANIRVLPASGESVLVVWRPPLQTNGIVTRYIVYCKNLDGRDVRVEKLVNEPVIRHSVSANVLQHEVRRLRRNRRYEFWVTAATGAGEGQSSRVITQSPASNKVPAAVASFDDVVVTNWKENLLLECHTIGAPFPDRRWLIDGHTIVETSRIRIVANGSLSVLDVQGEDEGNYTCRVENDHGHGEVKYQLIIQAPPSLSSFEVLSITMTSITVHWRVKSSGGHPIQGFILNHKRDQETTWERTEISPSQETYTLESLACGTKYHLYLVAVSRVGIGNPAETLTITTEGTIPTIPPKQKLIEENSSFVTLRLDSWIGNGDCPITALSVEYRVKTHYKWAFVTESANLEQKKLVIPGLLPATWYKLRMTANSSAGASTANYDFATLTPSGGTVPPELGLDEDIKGILFYLDLRFIIAIAASLFVILAALITMCICIKKGKASSGKRKEKQINTLHKEETMQSRPNSWTKPPRQDGNADTFSRIHTGNQHIGRYADSPDELAPCATFDLPTQQYRQQMKTFGHGSSIPLGVPGGLIPNTANSTLNLQTFVAPSRPVSDISGKFDTLPNPNNYHHTYTRYSNPAETLSVGYRSPVATSTPSSPRRIHMIDVPTPNGPGMITCNTPPVSKDYEPVIRENGSIPRDGAPPMVPVNKDHLQRTALADEGITRFSGPRSQWKKVIFEDPNHHDETAETTFIFENPLDENEHITTGHGTLSGRDKKPQVQRINKLDDKVNSIGESTRLLAK</sequence>
<evidence type="ECO:0000256" key="5">
    <source>
        <dbReference type="ARBA" id="ARBA00022737"/>
    </source>
</evidence>
<keyword evidence="6" id="KW-0130">Cell adhesion</keyword>
<dbReference type="Pfam" id="PF25059">
    <property type="entry name" value="FN3_DSCAM-DSCAML_C"/>
    <property type="match status" value="1"/>
</dbReference>
<keyword evidence="13" id="KW-0393">Immunoglobulin domain</keyword>
<dbReference type="SMART" id="SM00408">
    <property type="entry name" value="IGc2"/>
    <property type="match status" value="12"/>
</dbReference>
<dbReference type="PANTHER" id="PTHR10075">
    <property type="entry name" value="BASIGIN RELATED"/>
    <property type="match status" value="1"/>
</dbReference>
<dbReference type="PROSITE" id="PS50853">
    <property type="entry name" value="FN3"/>
    <property type="match status" value="6"/>
</dbReference>
<feature type="transmembrane region" description="Helical" evidence="16">
    <location>
        <begin position="1917"/>
        <end position="1939"/>
    </location>
</feature>
<accession>T1JA71</accession>
<evidence type="ECO:0000256" key="1">
    <source>
        <dbReference type="ARBA" id="ARBA00004251"/>
    </source>
</evidence>
<keyword evidence="11" id="KW-1015">Disulfide bond</keyword>
<feature type="domain" description="Fibronectin type-III" evidence="18">
    <location>
        <begin position="1505"/>
        <end position="1607"/>
    </location>
</feature>
<dbReference type="InterPro" id="IPR013098">
    <property type="entry name" value="Ig_I-set"/>
</dbReference>
<dbReference type="GO" id="GO:0045202">
    <property type="term" value="C:synapse"/>
    <property type="evidence" value="ECO:0007669"/>
    <property type="project" value="UniProtKB-SubCell"/>
</dbReference>
<dbReference type="GO" id="GO:0007156">
    <property type="term" value="P:homophilic cell adhesion via plasma membrane adhesion molecules"/>
    <property type="evidence" value="ECO:0007669"/>
    <property type="project" value="TreeGrafter"/>
</dbReference>
<evidence type="ECO:0000256" key="15">
    <source>
        <dbReference type="SAM" id="MobiDB-lite"/>
    </source>
</evidence>
<dbReference type="CDD" id="cd00063">
    <property type="entry name" value="FN3"/>
    <property type="match status" value="5"/>
</dbReference>
<dbReference type="PANTHER" id="PTHR10075:SF100">
    <property type="entry name" value="FASCICLIN-2"/>
    <property type="match status" value="1"/>
</dbReference>
<dbReference type="EMBL" id="JH431984">
    <property type="status" value="NOT_ANNOTATED_CDS"/>
    <property type="molecule type" value="Genomic_DNA"/>
</dbReference>
<feature type="domain" description="Ig-like" evidence="17">
    <location>
        <begin position="1005"/>
        <end position="1098"/>
    </location>
</feature>
<keyword evidence="20" id="KW-1185">Reference proteome</keyword>
<dbReference type="PROSITE" id="PS50835">
    <property type="entry name" value="IG_LIKE"/>
    <property type="match status" value="13"/>
</dbReference>
<dbReference type="FunFam" id="2.60.40.10:FF:000333">
    <property type="entry name" value="Down syndrome cell adhesion molecule"/>
    <property type="match status" value="4"/>
</dbReference>
<keyword evidence="8 16" id="KW-1133">Transmembrane helix</keyword>
<dbReference type="SMART" id="SM00409">
    <property type="entry name" value="IG"/>
    <property type="match status" value="12"/>
</dbReference>
<reference evidence="20" key="1">
    <citation type="submission" date="2011-05" db="EMBL/GenBank/DDBJ databases">
        <authorList>
            <person name="Richards S.R."/>
            <person name="Qu J."/>
            <person name="Jiang H."/>
            <person name="Jhangiani S.N."/>
            <person name="Agravi P."/>
            <person name="Goodspeed R."/>
            <person name="Gross S."/>
            <person name="Mandapat C."/>
            <person name="Jackson L."/>
            <person name="Mathew T."/>
            <person name="Pu L."/>
            <person name="Thornton R."/>
            <person name="Saada N."/>
            <person name="Wilczek-Boney K.B."/>
            <person name="Lee S."/>
            <person name="Kovar C."/>
            <person name="Wu Y."/>
            <person name="Scherer S.E."/>
            <person name="Worley K.C."/>
            <person name="Muzny D.M."/>
            <person name="Gibbs R."/>
        </authorList>
    </citation>
    <scope>NUCLEOTIDE SEQUENCE</scope>
    <source>
        <strain evidence="20">Brora</strain>
    </source>
</reference>
<dbReference type="InterPro" id="IPR003599">
    <property type="entry name" value="Ig_sub"/>
</dbReference>
<dbReference type="EnsemblMetazoa" id="SMAR010629-RA">
    <property type="protein sequence ID" value="SMAR010629-PA"/>
    <property type="gene ID" value="SMAR010629"/>
</dbReference>
<feature type="domain" description="Ig-like" evidence="17">
    <location>
        <begin position="41"/>
        <end position="134"/>
    </location>
</feature>
<keyword evidence="12" id="KW-0325">Glycoprotein</keyword>
<evidence type="ECO:0000259" key="17">
    <source>
        <dbReference type="PROSITE" id="PS50835"/>
    </source>
</evidence>
<keyword evidence="4" id="KW-0732">Signal</keyword>
<evidence type="ECO:0000256" key="8">
    <source>
        <dbReference type="ARBA" id="ARBA00022989"/>
    </source>
</evidence>
<evidence type="ECO:0008006" key="21">
    <source>
        <dbReference type="Google" id="ProtNLM"/>
    </source>
</evidence>
<dbReference type="SUPFAM" id="SSF48726">
    <property type="entry name" value="Immunoglobulin"/>
    <property type="match status" value="13"/>
</dbReference>
<feature type="domain" description="Ig-like" evidence="17">
    <location>
        <begin position="343"/>
        <end position="427"/>
    </location>
</feature>
<name>T1JA71_STRMM</name>
<dbReference type="SMART" id="SM00060">
    <property type="entry name" value="FN3"/>
    <property type="match status" value="6"/>
</dbReference>
<evidence type="ECO:0000313" key="20">
    <source>
        <dbReference type="Proteomes" id="UP000014500"/>
    </source>
</evidence>
<evidence type="ECO:0000259" key="18">
    <source>
        <dbReference type="PROSITE" id="PS50853"/>
    </source>
</evidence>
<keyword evidence="2" id="KW-1003">Cell membrane</keyword>
<evidence type="ECO:0000256" key="16">
    <source>
        <dbReference type="SAM" id="Phobius"/>
    </source>
</evidence>
<dbReference type="Pfam" id="PF13927">
    <property type="entry name" value="Ig_3"/>
    <property type="match status" value="8"/>
</dbReference>
<dbReference type="GO" id="GO:0030424">
    <property type="term" value="C:axon"/>
    <property type="evidence" value="ECO:0007669"/>
    <property type="project" value="TreeGrafter"/>
</dbReference>
<dbReference type="Proteomes" id="UP000014500">
    <property type="component" value="Unassembled WGS sequence"/>
</dbReference>
<dbReference type="InterPro" id="IPR036179">
    <property type="entry name" value="Ig-like_dom_sf"/>
</dbReference>
<dbReference type="SUPFAM" id="SSF49265">
    <property type="entry name" value="Fibronectin type III"/>
    <property type="match status" value="3"/>
</dbReference>
<evidence type="ECO:0000256" key="14">
    <source>
        <dbReference type="ARBA" id="ARBA00034103"/>
    </source>
</evidence>
<evidence type="ECO:0000256" key="7">
    <source>
        <dbReference type="ARBA" id="ARBA00022902"/>
    </source>
</evidence>
<feature type="domain" description="Fibronectin type-III" evidence="18">
    <location>
        <begin position="1406"/>
        <end position="1501"/>
    </location>
</feature>
<feature type="domain" description="Ig-like" evidence="17">
    <location>
        <begin position="909"/>
        <end position="1000"/>
    </location>
</feature>
<dbReference type="Pfam" id="PF00041">
    <property type="entry name" value="fn3"/>
    <property type="match status" value="5"/>
</dbReference>
<feature type="domain" description="Ig-like" evidence="17">
    <location>
        <begin position="433"/>
        <end position="526"/>
    </location>
</feature>
<evidence type="ECO:0000256" key="11">
    <source>
        <dbReference type="ARBA" id="ARBA00023157"/>
    </source>
</evidence>
<keyword evidence="5" id="KW-0677">Repeat</keyword>
<dbReference type="InterPro" id="IPR003598">
    <property type="entry name" value="Ig_sub2"/>
</dbReference>
<dbReference type="FunFam" id="2.60.40.10:FF:000324">
    <property type="entry name" value="Down syndrome cell adhesion molecule, isoform D"/>
    <property type="match status" value="1"/>
</dbReference>
<feature type="domain" description="Fibronectin type-III" evidence="18">
    <location>
        <begin position="1700"/>
        <end position="1794"/>
    </location>
</feature>
<proteinExistence type="predicted"/>
<dbReference type="InterPro" id="IPR003961">
    <property type="entry name" value="FN3_dom"/>
</dbReference>
<evidence type="ECO:0000256" key="9">
    <source>
        <dbReference type="ARBA" id="ARBA00023018"/>
    </source>
</evidence>
<dbReference type="FunFam" id="2.60.40.10:FF:000093">
    <property type="entry name" value="Down syndrome cell adhesion molecule, isoform B"/>
    <property type="match status" value="1"/>
</dbReference>
<feature type="domain" description="Ig-like" evidence="17">
    <location>
        <begin position="813"/>
        <end position="904"/>
    </location>
</feature>
<dbReference type="CDD" id="cd00096">
    <property type="entry name" value="Ig"/>
    <property type="match status" value="1"/>
</dbReference>
<dbReference type="GO" id="GO:0007411">
    <property type="term" value="P:axon guidance"/>
    <property type="evidence" value="ECO:0007669"/>
    <property type="project" value="TreeGrafter"/>
</dbReference>
<dbReference type="InterPro" id="IPR013783">
    <property type="entry name" value="Ig-like_fold"/>
</dbReference>
<feature type="domain" description="Ig-like" evidence="17">
    <location>
        <begin position="1610"/>
        <end position="1698"/>
    </location>
</feature>
<dbReference type="FunFam" id="2.60.40.10:FF:000120">
    <property type="entry name" value="Down syndrome cell adhesion molecule like 1"/>
    <property type="match status" value="1"/>
</dbReference>
<dbReference type="Pfam" id="PF07679">
    <property type="entry name" value="I-set"/>
    <property type="match status" value="3"/>
</dbReference>
<feature type="domain" description="Ig-like" evidence="17">
    <location>
        <begin position="531"/>
        <end position="616"/>
    </location>
</feature>
<evidence type="ECO:0000256" key="13">
    <source>
        <dbReference type="ARBA" id="ARBA00023319"/>
    </source>
</evidence>
<feature type="domain" description="Ig-like" evidence="17">
    <location>
        <begin position="621"/>
        <end position="712"/>
    </location>
</feature>
<evidence type="ECO:0000256" key="10">
    <source>
        <dbReference type="ARBA" id="ARBA00023136"/>
    </source>
</evidence>
<dbReference type="PhylomeDB" id="T1JA71"/>
<comment type="subcellular location">
    <subcellularLocation>
        <location evidence="1">Cell membrane</location>
        <topology evidence="1">Single-pass type I membrane protein</topology>
    </subcellularLocation>
    <subcellularLocation>
        <location evidence="14">Synapse</location>
    </subcellularLocation>
</comment>
<evidence type="ECO:0000256" key="12">
    <source>
        <dbReference type="ARBA" id="ARBA00023180"/>
    </source>
</evidence>
<feature type="domain" description="Ig-like" evidence="17">
    <location>
        <begin position="250"/>
        <end position="341"/>
    </location>
</feature>
<keyword evidence="10 16" id="KW-0472">Membrane</keyword>
<dbReference type="GO" id="GO:0005886">
    <property type="term" value="C:plasma membrane"/>
    <property type="evidence" value="ECO:0007669"/>
    <property type="project" value="UniProtKB-SubCell"/>
</dbReference>
<reference evidence="19" key="2">
    <citation type="submission" date="2015-02" db="UniProtKB">
        <authorList>
            <consortium name="EnsemblMetazoa"/>
        </authorList>
    </citation>
    <scope>IDENTIFICATION</scope>
</reference>
<keyword evidence="3 16" id="KW-0812">Transmembrane</keyword>
<dbReference type="InterPro" id="IPR036116">
    <property type="entry name" value="FN3_sf"/>
</dbReference>
<feature type="domain" description="Fibronectin type-III" evidence="18">
    <location>
        <begin position="1199"/>
        <end position="1294"/>
    </location>
</feature>
<evidence type="ECO:0000256" key="4">
    <source>
        <dbReference type="ARBA" id="ARBA00022729"/>
    </source>
</evidence>
<dbReference type="GO" id="GO:0098632">
    <property type="term" value="F:cell-cell adhesion mediator activity"/>
    <property type="evidence" value="ECO:0007669"/>
    <property type="project" value="TreeGrafter"/>
</dbReference>
<organism evidence="19 20">
    <name type="scientific">Strigamia maritima</name>
    <name type="common">European centipede</name>
    <name type="synonym">Geophilus maritimus</name>
    <dbReference type="NCBI Taxonomy" id="126957"/>
    <lineage>
        <taxon>Eukaryota</taxon>
        <taxon>Metazoa</taxon>
        <taxon>Ecdysozoa</taxon>
        <taxon>Arthropoda</taxon>
        <taxon>Myriapoda</taxon>
        <taxon>Chilopoda</taxon>
        <taxon>Pleurostigmophora</taxon>
        <taxon>Geophilomorpha</taxon>
        <taxon>Linotaeniidae</taxon>
        <taxon>Strigamia</taxon>
    </lineage>
</organism>
<feature type="domain" description="Fibronectin type-III" evidence="18">
    <location>
        <begin position="1796"/>
        <end position="1893"/>
    </location>
</feature>
<evidence type="ECO:0000313" key="19">
    <source>
        <dbReference type="EnsemblMetazoa" id="SMAR010629-PA"/>
    </source>
</evidence>
<feature type="domain" description="Ig-like" evidence="17">
    <location>
        <begin position="717"/>
        <end position="808"/>
    </location>
</feature>
<dbReference type="GO" id="GO:0070593">
    <property type="term" value="P:dendrite self-avoidance"/>
    <property type="evidence" value="ECO:0007669"/>
    <property type="project" value="TreeGrafter"/>
</dbReference>
<protein>
    <recommendedName>
        <fullName evidence="21">Down syndrome cell adhesion molecule-like protein Dscam2</fullName>
    </recommendedName>
</protein>
<evidence type="ECO:0000256" key="2">
    <source>
        <dbReference type="ARBA" id="ARBA00022475"/>
    </source>
</evidence>
<dbReference type="HOGENOM" id="CLU_001038_4_0_1"/>
<dbReference type="GO" id="GO:0007417">
    <property type="term" value="P:central nervous system development"/>
    <property type="evidence" value="ECO:0007669"/>
    <property type="project" value="TreeGrafter"/>
</dbReference>
<feature type="domain" description="Ig-like" evidence="17">
    <location>
        <begin position="154"/>
        <end position="240"/>
    </location>
</feature>
<feature type="domain" description="Fibronectin type-III" evidence="18">
    <location>
        <begin position="1299"/>
        <end position="1401"/>
    </location>
</feature>
<evidence type="ECO:0000256" key="3">
    <source>
        <dbReference type="ARBA" id="ARBA00022692"/>
    </source>
</evidence>
<dbReference type="OMA" id="CHAINRI"/>
<feature type="region of interest" description="Disordered" evidence="15">
    <location>
        <begin position="1960"/>
        <end position="1985"/>
    </location>
</feature>
<dbReference type="InterPro" id="IPR007110">
    <property type="entry name" value="Ig-like_dom"/>
</dbReference>
<dbReference type="FunFam" id="2.60.40.10:FF:000104">
    <property type="entry name" value="Down syndrome cell adhesion molecule b"/>
    <property type="match status" value="1"/>
</dbReference>